<protein>
    <submittedName>
        <fullName evidence="2">Uncharacterized protein</fullName>
    </submittedName>
</protein>
<proteinExistence type="predicted"/>
<dbReference type="Proteomes" id="UP000616201">
    <property type="component" value="Unassembled WGS sequence"/>
</dbReference>
<feature type="transmembrane region" description="Helical" evidence="1">
    <location>
        <begin position="27"/>
        <end position="53"/>
    </location>
</feature>
<keyword evidence="3" id="KW-1185">Reference proteome</keyword>
<name>A0A928YP78_9SPHI</name>
<keyword evidence="1" id="KW-0812">Transmembrane</keyword>
<sequence>MRLYYRIWVDAIVKLRSRPENVGMWKFFAMAFMSMSMAINFMFIETIIGRYIIQRSFTV</sequence>
<organism evidence="2 3">
    <name type="scientific">Sphingobacterium hungaricum</name>
    <dbReference type="NCBI Taxonomy" id="2082723"/>
    <lineage>
        <taxon>Bacteria</taxon>
        <taxon>Pseudomonadati</taxon>
        <taxon>Bacteroidota</taxon>
        <taxon>Sphingobacteriia</taxon>
        <taxon>Sphingobacteriales</taxon>
        <taxon>Sphingobacteriaceae</taxon>
        <taxon>Sphingobacterium</taxon>
    </lineage>
</organism>
<keyword evidence="1" id="KW-0472">Membrane</keyword>
<gene>
    <name evidence="2" type="ORF">C4F49_03930</name>
</gene>
<evidence type="ECO:0000256" key="1">
    <source>
        <dbReference type="SAM" id="Phobius"/>
    </source>
</evidence>
<evidence type="ECO:0000313" key="2">
    <source>
        <dbReference type="EMBL" id="MBE8712826.1"/>
    </source>
</evidence>
<comment type="caution">
    <text evidence="2">The sequence shown here is derived from an EMBL/GenBank/DDBJ whole genome shotgun (WGS) entry which is preliminary data.</text>
</comment>
<accession>A0A928YP78</accession>
<evidence type="ECO:0000313" key="3">
    <source>
        <dbReference type="Proteomes" id="UP000616201"/>
    </source>
</evidence>
<keyword evidence="1" id="KW-1133">Transmembrane helix</keyword>
<reference evidence="2" key="1">
    <citation type="submission" date="2018-02" db="EMBL/GenBank/DDBJ databases">
        <authorList>
            <person name="Vasarhelyi B.M."/>
            <person name="Deshmukh S."/>
            <person name="Balint B."/>
            <person name="Kukolya J."/>
        </authorList>
    </citation>
    <scope>NUCLEOTIDE SEQUENCE</scope>
    <source>
        <strain evidence="2">KB22</strain>
    </source>
</reference>
<dbReference type="AlphaFoldDB" id="A0A928YP78"/>
<dbReference type="EMBL" id="PRDK01000003">
    <property type="protein sequence ID" value="MBE8712826.1"/>
    <property type="molecule type" value="Genomic_DNA"/>
</dbReference>